<evidence type="ECO:0000256" key="11">
    <source>
        <dbReference type="PIRSR" id="PIRSR005096-3"/>
    </source>
</evidence>
<dbReference type="Proteomes" id="UP000321558">
    <property type="component" value="Unassembled WGS sequence"/>
</dbReference>
<comment type="catalytic activity">
    <reaction evidence="1 8">
        <text>alpha-D-glucose = beta-D-glucose</text>
        <dbReference type="Rhea" id="RHEA:10264"/>
        <dbReference type="ChEBI" id="CHEBI:15903"/>
        <dbReference type="ChEBI" id="CHEBI:17925"/>
        <dbReference type="EC" id="5.1.3.3"/>
    </reaction>
</comment>
<evidence type="ECO:0000313" key="12">
    <source>
        <dbReference type="EMBL" id="GEN88719.1"/>
    </source>
</evidence>
<dbReference type="Pfam" id="PF01263">
    <property type="entry name" value="Aldose_epim"/>
    <property type="match status" value="1"/>
</dbReference>
<dbReference type="GO" id="GO:0030246">
    <property type="term" value="F:carbohydrate binding"/>
    <property type="evidence" value="ECO:0007669"/>
    <property type="project" value="InterPro"/>
</dbReference>
<dbReference type="STRING" id="582851.GCA_900162665_01410"/>
<keyword evidence="6 8" id="KW-0413">Isomerase</keyword>
<dbReference type="GO" id="GO:0005737">
    <property type="term" value="C:cytoplasm"/>
    <property type="evidence" value="ECO:0007669"/>
    <property type="project" value="TreeGrafter"/>
</dbReference>
<accession>A0A511ZMU9</accession>
<evidence type="ECO:0000256" key="3">
    <source>
        <dbReference type="ARBA" id="ARBA00006206"/>
    </source>
</evidence>
<comment type="caution">
    <text evidence="12">The sequence shown here is derived from an EMBL/GenBank/DDBJ whole genome shotgun (WGS) entry which is preliminary data.</text>
</comment>
<dbReference type="InterPro" id="IPR015443">
    <property type="entry name" value="Aldose_1-epimerase"/>
</dbReference>
<dbReference type="EC" id="5.1.3.3" evidence="4 8"/>
<keyword evidence="7 8" id="KW-0119">Carbohydrate metabolism</keyword>
<dbReference type="PANTHER" id="PTHR10091:SF0">
    <property type="entry name" value="GALACTOSE MUTAROTASE"/>
    <property type="match status" value="1"/>
</dbReference>
<dbReference type="UniPathway" id="UPA00242"/>
<evidence type="ECO:0000256" key="2">
    <source>
        <dbReference type="ARBA" id="ARBA00005028"/>
    </source>
</evidence>
<dbReference type="OrthoDB" id="9779408at2"/>
<evidence type="ECO:0000256" key="9">
    <source>
        <dbReference type="PIRSR" id="PIRSR005096-1"/>
    </source>
</evidence>
<evidence type="ECO:0000313" key="13">
    <source>
        <dbReference type="Proteomes" id="UP000321558"/>
    </source>
</evidence>
<evidence type="ECO:0000256" key="10">
    <source>
        <dbReference type="PIRSR" id="PIRSR005096-2"/>
    </source>
</evidence>
<dbReference type="PIRSF" id="PIRSF005096">
    <property type="entry name" value="GALM"/>
    <property type="match status" value="1"/>
</dbReference>
<dbReference type="PANTHER" id="PTHR10091">
    <property type="entry name" value="ALDOSE-1-EPIMERASE"/>
    <property type="match status" value="1"/>
</dbReference>
<dbReference type="InterPro" id="IPR047215">
    <property type="entry name" value="Galactose_mutarotase-like"/>
</dbReference>
<evidence type="ECO:0000256" key="6">
    <source>
        <dbReference type="ARBA" id="ARBA00023235"/>
    </source>
</evidence>
<feature type="active site" description="Proton acceptor" evidence="9">
    <location>
        <position position="308"/>
    </location>
</feature>
<evidence type="ECO:0000256" key="5">
    <source>
        <dbReference type="ARBA" id="ARBA00014165"/>
    </source>
</evidence>
<gene>
    <name evidence="12" type="primary">galM</name>
    <name evidence="12" type="ORF">OSO01_34580</name>
</gene>
<reference evidence="12 13" key="1">
    <citation type="submission" date="2019-07" db="EMBL/GenBank/DDBJ databases">
        <title>Whole genome shotgun sequence of Oceanobacillus sojae NBRC 105379.</title>
        <authorList>
            <person name="Hosoyama A."/>
            <person name="Uohara A."/>
            <person name="Ohji S."/>
            <person name="Ichikawa N."/>
        </authorList>
    </citation>
    <scope>NUCLEOTIDE SEQUENCE [LARGE SCALE GENOMIC DNA]</scope>
    <source>
        <strain evidence="12 13">NBRC 105379</strain>
    </source>
</reference>
<proteinExistence type="inferred from homology"/>
<dbReference type="InterPro" id="IPR018052">
    <property type="entry name" value="Ald1_epimerase_CS"/>
</dbReference>
<organism evidence="12 13">
    <name type="scientific">Oceanobacillus sojae</name>
    <dbReference type="NCBI Taxonomy" id="582851"/>
    <lineage>
        <taxon>Bacteria</taxon>
        <taxon>Bacillati</taxon>
        <taxon>Bacillota</taxon>
        <taxon>Bacilli</taxon>
        <taxon>Bacillales</taxon>
        <taxon>Bacillaceae</taxon>
        <taxon>Oceanobacillus</taxon>
    </lineage>
</organism>
<sequence>MDIHVKEVVNGWKEFTLTNNIIEISILNYGGIITRLSTPDRSGNAENIVWTFKDYHNYEKNPLYLGALIGRVAGRIPDGQFKINQQAYQLEQNEGTSHLHGGSGGFHQILWDTQIKKTESTAVLQLTTKDIATAGSYPGCLNVSITYRLTSKNEFSIHYHAIPDAATTLSLTNHTYFNLTGNMKNSIYQHHITMPGSTILELDNNLLPSGHLIDVTDTAFDFRSGALLGKGLKSLPDIKQLALADGYDHYFVFENKKSYIDVYEQSSGRTLSIETNQPGMVMYTANQGSQGYVLEHGSLPAHYGVCFETANTPLALYQDRLPSMILQAGERYDKTTTFRFGTS</sequence>
<dbReference type="GO" id="GO:0006006">
    <property type="term" value="P:glucose metabolic process"/>
    <property type="evidence" value="ECO:0007669"/>
    <property type="project" value="TreeGrafter"/>
</dbReference>
<dbReference type="EMBL" id="BJYM01000015">
    <property type="protein sequence ID" value="GEN88719.1"/>
    <property type="molecule type" value="Genomic_DNA"/>
</dbReference>
<evidence type="ECO:0000256" key="7">
    <source>
        <dbReference type="ARBA" id="ARBA00023277"/>
    </source>
</evidence>
<comment type="pathway">
    <text evidence="2 8">Carbohydrate metabolism; hexose metabolism.</text>
</comment>
<feature type="binding site" evidence="10">
    <location>
        <position position="248"/>
    </location>
    <ligand>
        <name>beta-D-galactose</name>
        <dbReference type="ChEBI" id="CHEBI:27667"/>
    </ligand>
</feature>
<dbReference type="InterPro" id="IPR008183">
    <property type="entry name" value="Aldose_1/G6P_1-epimerase"/>
</dbReference>
<evidence type="ECO:0000256" key="1">
    <source>
        <dbReference type="ARBA" id="ARBA00001614"/>
    </source>
</evidence>
<dbReference type="InterPro" id="IPR014718">
    <property type="entry name" value="GH-type_carb-bd"/>
</dbReference>
<dbReference type="GO" id="GO:0004034">
    <property type="term" value="F:aldose 1-epimerase activity"/>
    <property type="evidence" value="ECO:0007669"/>
    <property type="project" value="UniProtKB-EC"/>
</dbReference>
<feature type="active site" description="Proton donor" evidence="9">
    <location>
        <position position="174"/>
    </location>
</feature>
<dbReference type="Gene3D" id="2.70.98.10">
    <property type="match status" value="1"/>
</dbReference>
<protein>
    <recommendedName>
        <fullName evidence="5 8">Aldose 1-epimerase</fullName>
        <ecNumber evidence="4 8">5.1.3.3</ecNumber>
    </recommendedName>
</protein>
<dbReference type="CDD" id="cd09019">
    <property type="entry name" value="galactose_mutarotase_like"/>
    <property type="match status" value="1"/>
</dbReference>
<dbReference type="RefSeq" id="WP_147211624.1">
    <property type="nucleotide sequence ID" value="NZ_BJYM01000015.1"/>
</dbReference>
<dbReference type="InterPro" id="IPR011013">
    <property type="entry name" value="Gal_mutarotase_sf_dom"/>
</dbReference>
<dbReference type="AlphaFoldDB" id="A0A511ZMU9"/>
<comment type="similarity">
    <text evidence="3 8">Belongs to the aldose epimerase family.</text>
</comment>
<name>A0A511ZMU9_9BACI</name>
<dbReference type="SUPFAM" id="SSF74650">
    <property type="entry name" value="Galactose mutarotase-like"/>
    <property type="match status" value="1"/>
</dbReference>
<dbReference type="GO" id="GO:0033499">
    <property type="term" value="P:galactose catabolic process via UDP-galactose, Leloir pathway"/>
    <property type="evidence" value="ECO:0007669"/>
    <property type="project" value="TreeGrafter"/>
</dbReference>
<evidence type="ECO:0000256" key="8">
    <source>
        <dbReference type="PIRNR" id="PIRNR005096"/>
    </source>
</evidence>
<evidence type="ECO:0000256" key="4">
    <source>
        <dbReference type="ARBA" id="ARBA00013185"/>
    </source>
</evidence>
<feature type="binding site" evidence="11">
    <location>
        <begin position="174"/>
        <end position="176"/>
    </location>
    <ligand>
        <name>beta-D-galactose</name>
        <dbReference type="ChEBI" id="CHEBI:27667"/>
    </ligand>
</feature>
<keyword evidence="13" id="KW-1185">Reference proteome</keyword>
<dbReference type="PROSITE" id="PS00545">
    <property type="entry name" value="ALDOSE_1_EPIMERASE"/>
    <property type="match status" value="1"/>
</dbReference>